<keyword evidence="2" id="KW-1185">Reference proteome</keyword>
<evidence type="ECO:0000313" key="1">
    <source>
        <dbReference type="EMBL" id="GGA91824.1"/>
    </source>
</evidence>
<gene>
    <name evidence="1" type="ORF">GCM10011496_10960</name>
</gene>
<proteinExistence type="predicted"/>
<evidence type="ECO:0000313" key="2">
    <source>
        <dbReference type="Proteomes" id="UP000620596"/>
    </source>
</evidence>
<dbReference type="Proteomes" id="UP000620596">
    <property type="component" value="Unassembled WGS sequence"/>
</dbReference>
<reference evidence="1" key="1">
    <citation type="journal article" date="2014" name="Int. J. Syst. Evol. Microbiol.">
        <title>Complete genome sequence of Corynebacterium casei LMG S-19264T (=DSM 44701T), isolated from a smear-ripened cheese.</title>
        <authorList>
            <consortium name="US DOE Joint Genome Institute (JGI-PGF)"/>
            <person name="Walter F."/>
            <person name="Albersmeier A."/>
            <person name="Kalinowski J."/>
            <person name="Ruckert C."/>
        </authorList>
    </citation>
    <scope>NUCLEOTIDE SEQUENCE</scope>
    <source>
        <strain evidence="1">CGMCC 1.15322</strain>
    </source>
</reference>
<evidence type="ECO:0008006" key="3">
    <source>
        <dbReference type="Google" id="ProtNLM"/>
    </source>
</evidence>
<name>A0A916WEX6_9BURK</name>
<dbReference type="RefSeq" id="WP_188707341.1">
    <property type="nucleotide sequence ID" value="NZ_BMIG01000003.1"/>
</dbReference>
<dbReference type="AlphaFoldDB" id="A0A916WEX6"/>
<comment type="caution">
    <text evidence="1">The sequence shown here is derived from an EMBL/GenBank/DDBJ whole genome shotgun (WGS) entry which is preliminary data.</text>
</comment>
<reference evidence="1" key="2">
    <citation type="submission" date="2020-09" db="EMBL/GenBank/DDBJ databases">
        <authorList>
            <person name="Sun Q."/>
            <person name="Zhou Y."/>
        </authorList>
    </citation>
    <scope>NUCLEOTIDE SEQUENCE</scope>
    <source>
        <strain evidence="1">CGMCC 1.15322</strain>
    </source>
</reference>
<accession>A0A916WEX6</accession>
<organism evidence="1 2">
    <name type="scientific">Polaromonas eurypsychrophila</name>
    <dbReference type="NCBI Taxonomy" id="1614635"/>
    <lineage>
        <taxon>Bacteria</taxon>
        <taxon>Pseudomonadati</taxon>
        <taxon>Pseudomonadota</taxon>
        <taxon>Betaproteobacteria</taxon>
        <taxon>Burkholderiales</taxon>
        <taxon>Comamonadaceae</taxon>
        <taxon>Polaromonas</taxon>
    </lineage>
</organism>
<sequence>MAVPTDVVLVQAAVPSQVVADMMCSGVWLAGFPCLAGAQLHPVWSGTSQMLYLSIALPEPRPVNRANLAELESAFQRNFPSASGVRTSRLSRMFDILGASSGELPAFHYVVETDPETGWAEEIARWYDNEHMPGLAAVPGCVRASRYLNHDHGPLSYACYDLVTQETLGCDAWLAVRNTDWSSQMRPHFTNTRRTMFSLAGRLLDLRQPSK</sequence>
<dbReference type="EMBL" id="BMIG01000003">
    <property type="protein sequence ID" value="GGA91824.1"/>
    <property type="molecule type" value="Genomic_DNA"/>
</dbReference>
<protein>
    <recommendedName>
        <fullName evidence="3">DUF4286 family protein</fullName>
    </recommendedName>
</protein>